<evidence type="ECO:0000256" key="8">
    <source>
        <dbReference type="SAM" id="SignalP"/>
    </source>
</evidence>
<feature type="chain" id="PRO_5041999457" evidence="8">
    <location>
        <begin position="35"/>
        <end position="5312"/>
    </location>
</feature>
<proteinExistence type="predicted"/>
<comment type="caution">
    <text evidence="11">The sequence shown here is derived from an EMBL/GenBank/DDBJ whole genome shotgun (WGS) entry which is preliminary data.</text>
</comment>
<dbReference type="PROSITE" id="PS01187">
    <property type="entry name" value="EGF_CA"/>
    <property type="match status" value="1"/>
</dbReference>
<feature type="compositionally biased region" description="Low complexity" evidence="6">
    <location>
        <begin position="4289"/>
        <end position="4308"/>
    </location>
</feature>
<feature type="region of interest" description="Disordered" evidence="6">
    <location>
        <begin position="2813"/>
        <end position="2863"/>
    </location>
</feature>
<dbReference type="SUPFAM" id="SSF57184">
    <property type="entry name" value="Growth factor receptor domain"/>
    <property type="match status" value="1"/>
</dbReference>
<feature type="compositionally biased region" description="Low complexity" evidence="6">
    <location>
        <begin position="1372"/>
        <end position="1396"/>
    </location>
</feature>
<feature type="region of interest" description="Disordered" evidence="6">
    <location>
        <begin position="3859"/>
        <end position="3886"/>
    </location>
</feature>
<dbReference type="InterPro" id="IPR001881">
    <property type="entry name" value="EGF-like_Ca-bd_dom"/>
</dbReference>
<evidence type="ECO:0000256" key="1">
    <source>
        <dbReference type="ARBA" id="ARBA00022536"/>
    </source>
</evidence>
<dbReference type="Pfam" id="PF07645">
    <property type="entry name" value="EGF_CA"/>
    <property type="match status" value="1"/>
</dbReference>
<dbReference type="PANTHER" id="PTHR39072:SF2">
    <property type="match status" value="1"/>
</dbReference>
<gene>
    <name evidence="11" type="ORF">PYW07_011072</name>
</gene>
<organism evidence="11 12">
    <name type="scientific">Mythimna separata</name>
    <name type="common">Oriental armyworm</name>
    <name type="synonym">Pseudaletia separata</name>
    <dbReference type="NCBI Taxonomy" id="271217"/>
    <lineage>
        <taxon>Eukaryota</taxon>
        <taxon>Metazoa</taxon>
        <taxon>Ecdysozoa</taxon>
        <taxon>Arthropoda</taxon>
        <taxon>Hexapoda</taxon>
        <taxon>Insecta</taxon>
        <taxon>Pterygota</taxon>
        <taxon>Neoptera</taxon>
        <taxon>Endopterygota</taxon>
        <taxon>Lepidoptera</taxon>
        <taxon>Glossata</taxon>
        <taxon>Ditrysia</taxon>
        <taxon>Noctuoidea</taxon>
        <taxon>Noctuidae</taxon>
        <taxon>Noctuinae</taxon>
        <taxon>Hadenini</taxon>
        <taxon>Mythimna</taxon>
    </lineage>
</organism>
<feature type="compositionally biased region" description="Basic and acidic residues" evidence="6">
    <location>
        <begin position="2611"/>
        <end position="2621"/>
    </location>
</feature>
<feature type="region of interest" description="Disordered" evidence="6">
    <location>
        <begin position="1488"/>
        <end position="1605"/>
    </location>
</feature>
<feature type="compositionally biased region" description="Low complexity" evidence="6">
    <location>
        <begin position="1918"/>
        <end position="1931"/>
    </location>
</feature>
<dbReference type="PROSITE" id="PS00022">
    <property type="entry name" value="EGF_1"/>
    <property type="match status" value="1"/>
</dbReference>
<feature type="compositionally biased region" description="Low complexity" evidence="6">
    <location>
        <begin position="1792"/>
        <end position="1802"/>
    </location>
</feature>
<feature type="region of interest" description="Disordered" evidence="6">
    <location>
        <begin position="544"/>
        <end position="625"/>
    </location>
</feature>
<feature type="compositionally biased region" description="Low complexity" evidence="6">
    <location>
        <begin position="4138"/>
        <end position="4148"/>
    </location>
</feature>
<dbReference type="PANTHER" id="PTHR39072">
    <property type="entry name" value="RE48511P"/>
    <property type="match status" value="1"/>
</dbReference>
<dbReference type="PROSITE" id="PS00010">
    <property type="entry name" value="ASX_HYDROXYL"/>
    <property type="match status" value="1"/>
</dbReference>
<dbReference type="Gene3D" id="2.10.25.10">
    <property type="entry name" value="Laminin"/>
    <property type="match status" value="1"/>
</dbReference>
<feature type="compositionally biased region" description="Basic and acidic residues" evidence="6">
    <location>
        <begin position="4314"/>
        <end position="4331"/>
    </location>
</feature>
<dbReference type="CDD" id="cd00054">
    <property type="entry name" value="EGF_CA"/>
    <property type="match status" value="1"/>
</dbReference>
<feature type="transmembrane region" description="Helical" evidence="7">
    <location>
        <begin position="5000"/>
        <end position="5024"/>
    </location>
</feature>
<dbReference type="InterPro" id="IPR036364">
    <property type="entry name" value="SEA_dom_sf"/>
</dbReference>
<dbReference type="InterPro" id="IPR031866">
    <property type="entry name" value="DUF4758"/>
</dbReference>
<feature type="region of interest" description="Disordered" evidence="6">
    <location>
        <begin position="2536"/>
        <end position="2624"/>
    </location>
</feature>
<comment type="caution">
    <text evidence="5">Lacks conserved residue(s) required for the propagation of feature annotation.</text>
</comment>
<dbReference type="InterPro" id="IPR000742">
    <property type="entry name" value="EGF"/>
</dbReference>
<feature type="region of interest" description="Disordered" evidence="6">
    <location>
        <begin position="2242"/>
        <end position="2306"/>
    </location>
</feature>
<feature type="compositionally biased region" description="Acidic residues" evidence="6">
    <location>
        <begin position="2264"/>
        <end position="2276"/>
    </location>
</feature>
<dbReference type="FunFam" id="2.10.25.10:FF:000038">
    <property type="entry name" value="Fibrillin 2"/>
    <property type="match status" value="1"/>
</dbReference>
<feature type="compositionally biased region" description="Low complexity" evidence="6">
    <location>
        <begin position="3433"/>
        <end position="3448"/>
    </location>
</feature>
<dbReference type="InterPro" id="IPR000082">
    <property type="entry name" value="SEA_dom"/>
</dbReference>
<evidence type="ECO:0000259" key="9">
    <source>
        <dbReference type="PROSITE" id="PS50024"/>
    </source>
</evidence>
<feature type="region of interest" description="Disordered" evidence="6">
    <location>
        <begin position="5155"/>
        <end position="5178"/>
    </location>
</feature>
<keyword evidence="7" id="KW-1133">Transmembrane helix</keyword>
<feature type="compositionally biased region" description="Acidic residues" evidence="6">
    <location>
        <begin position="610"/>
        <end position="625"/>
    </location>
</feature>
<dbReference type="PROSITE" id="PS50024">
    <property type="entry name" value="SEA"/>
    <property type="match status" value="1"/>
</dbReference>
<feature type="region of interest" description="Disordered" evidence="6">
    <location>
        <begin position="3404"/>
        <end position="3452"/>
    </location>
</feature>
<evidence type="ECO:0000259" key="10">
    <source>
        <dbReference type="PROSITE" id="PS50026"/>
    </source>
</evidence>
<feature type="domain" description="EGF-like" evidence="10">
    <location>
        <begin position="4910"/>
        <end position="4949"/>
    </location>
</feature>
<feature type="compositionally biased region" description="Low complexity" evidence="6">
    <location>
        <begin position="1518"/>
        <end position="1536"/>
    </location>
</feature>
<feature type="region of interest" description="Disordered" evidence="6">
    <location>
        <begin position="328"/>
        <end position="350"/>
    </location>
</feature>
<feature type="region of interest" description="Disordered" evidence="6">
    <location>
        <begin position="3607"/>
        <end position="3667"/>
    </location>
</feature>
<dbReference type="GO" id="GO:0005509">
    <property type="term" value="F:calcium ion binding"/>
    <property type="evidence" value="ECO:0007669"/>
    <property type="project" value="InterPro"/>
</dbReference>
<feature type="domain" description="EGF-like" evidence="10">
    <location>
        <begin position="4960"/>
        <end position="4995"/>
    </location>
</feature>
<evidence type="ECO:0000256" key="5">
    <source>
        <dbReference type="PROSITE-ProRule" id="PRU00076"/>
    </source>
</evidence>
<dbReference type="InterPro" id="IPR009030">
    <property type="entry name" value="Growth_fac_rcpt_cys_sf"/>
</dbReference>
<feature type="region of interest" description="Disordered" evidence="6">
    <location>
        <begin position="1617"/>
        <end position="1936"/>
    </location>
</feature>
<feature type="region of interest" description="Disordered" evidence="6">
    <location>
        <begin position="3021"/>
        <end position="3059"/>
    </location>
</feature>
<feature type="compositionally biased region" description="Basic and acidic residues" evidence="6">
    <location>
        <begin position="756"/>
        <end position="768"/>
    </location>
</feature>
<evidence type="ECO:0000256" key="3">
    <source>
        <dbReference type="ARBA" id="ARBA00022737"/>
    </source>
</evidence>
<feature type="compositionally biased region" description="Pro residues" evidence="6">
    <location>
        <begin position="2293"/>
        <end position="2303"/>
    </location>
</feature>
<evidence type="ECO:0000256" key="6">
    <source>
        <dbReference type="SAM" id="MobiDB-lite"/>
    </source>
</evidence>
<feature type="domain" description="SEA" evidence="9">
    <location>
        <begin position="4779"/>
        <end position="4913"/>
    </location>
</feature>
<protein>
    <submittedName>
        <fullName evidence="11">Uncharacterized protein</fullName>
    </submittedName>
</protein>
<feature type="compositionally biased region" description="Low complexity" evidence="6">
    <location>
        <begin position="1899"/>
        <end position="1909"/>
    </location>
</feature>
<feature type="compositionally biased region" description="Polar residues" evidence="6">
    <location>
        <begin position="3626"/>
        <end position="3637"/>
    </location>
</feature>
<evidence type="ECO:0000313" key="12">
    <source>
        <dbReference type="Proteomes" id="UP001231518"/>
    </source>
</evidence>
<reference evidence="11" key="1">
    <citation type="submission" date="2023-03" db="EMBL/GenBank/DDBJ databases">
        <title>Chromosome-level genomes of two armyworms, Mythimna separata and Mythimna loreyi, provide insights into the biosynthesis and reception of sex pheromones.</title>
        <authorList>
            <person name="Zhao H."/>
        </authorList>
    </citation>
    <scope>NUCLEOTIDE SEQUENCE</scope>
    <source>
        <strain evidence="11">BeijingLab</strain>
        <tissue evidence="11">Pupa</tissue>
    </source>
</reference>
<feature type="compositionally biased region" description="Low complexity" evidence="6">
    <location>
        <begin position="3607"/>
        <end position="3625"/>
    </location>
</feature>
<feature type="compositionally biased region" description="Polar residues" evidence="6">
    <location>
        <begin position="1825"/>
        <end position="1845"/>
    </location>
</feature>
<feature type="compositionally biased region" description="Acidic residues" evidence="6">
    <location>
        <begin position="1415"/>
        <end position="1424"/>
    </location>
</feature>
<feature type="compositionally biased region" description="Low complexity" evidence="6">
    <location>
        <begin position="726"/>
        <end position="749"/>
    </location>
</feature>
<feature type="signal peptide" evidence="8">
    <location>
        <begin position="1"/>
        <end position="34"/>
    </location>
</feature>
<feature type="compositionally biased region" description="Acidic residues" evidence="6">
    <location>
        <begin position="562"/>
        <end position="574"/>
    </location>
</feature>
<feature type="compositionally biased region" description="Basic and acidic residues" evidence="6">
    <location>
        <begin position="4353"/>
        <end position="4365"/>
    </location>
</feature>
<dbReference type="SMART" id="SM00181">
    <property type="entry name" value="EGF"/>
    <property type="match status" value="3"/>
</dbReference>
<dbReference type="InterPro" id="IPR049883">
    <property type="entry name" value="NOTCH1_EGF-like"/>
</dbReference>
<feature type="compositionally biased region" description="Low complexity" evidence="6">
    <location>
        <begin position="1005"/>
        <end position="1015"/>
    </location>
</feature>
<feature type="region of interest" description="Disordered" evidence="6">
    <location>
        <begin position="4200"/>
        <end position="4223"/>
    </location>
</feature>
<feature type="region of interest" description="Disordered" evidence="6">
    <location>
        <begin position="998"/>
        <end position="1036"/>
    </location>
</feature>
<keyword evidence="1 5" id="KW-0245">EGF-like domain</keyword>
<dbReference type="InterPro" id="IPR018097">
    <property type="entry name" value="EGF_Ca-bd_CS"/>
</dbReference>
<feature type="compositionally biased region" description="Low complexity" evidence="6">
    <location>
        <begin position="4332"/>
        <end position="4352"/>
    </location>
</feature>
<feature type="compositionally biased region" description="Low complexity" evidence="6">
    <location>
        <begin position="3640"/>
        <end position="3667"/>
    </location>
</feature>
<feature type="region of interest" description="Disordered" evidence="6">
    <location>
        <begin position="710"/>
        <end position="811"/>
    </location>
</feature>
<feature type="region of interest" description="Disordered" evidence="6">
    <location>
        <begin position="4135"/>
        <end position="4178"/>
    </location>
</feature>
<feature type="compositionally biased region" description="Pro residues" evidence="6">
    <location>
        <begin position="4149"/>
        <end position="4172"/>
    </location>
</feature>
<feature type="compositionally biased region" description="Polar residues" evidence="6">
    <location>
        <begin position="1651"/>
        <end position="1661"/>
    </location>
</feature>
<feature type="compositionally biased region" description="Low complexity" evidence="6">
    <location>
        <begin position="769"/>
        <end position="808"/>
    </location>
</feature>
<keyword evidence="7" id="KW-0812">Transmembrane</keyword>
<feature type="region of interest" description="Disordered" evidence="6">
    <location>
        <begin position="4273"/>
        <end position="4377"/>
    </location>
</feature>
<evidence type="ECO:0000256" key="4">
    <source>
        <dbReference type="ARBA" id="ARBA00023157"/>
    </source>
</evidence>
<feature type="compositionally biased region" description="Basic and acidic residues" evidence="6">
    <location>
        <begin position="3110"/>
        <end position="3127"/>
    </location>
</feature>
<accession>A0AAD7Y7D5</accession>
<feature type="compositionally biased region" description="Low complexity" evidence="6">
    <location>
        <begin position="3407"/>
        <end position="3419"/>
    </location>
</feature>
<dbReference type="InterPro" id="IPR000152">
    <property type="entry name" value="EGF-type_Asp/Asn_hydroxyl_site"/>
</dbReference>
<feature type="compositionally biased region" description="Polar residues" evidence="6">
    <location>
        <begin position="2848"/>
        <end position="2857"/>
    </location>
</feature>
<feature type="compositionally biased region" description="Acidic residues" evidence="6">
    <location>
        <begin position="1724"/>
        <end position="1741"/>
    </location>
</feature>
<feature type="region of interest" description="Disordered" evidence="6">
    <location>
        <begin position="3106"/>
        <end position="3127"/>
    </location>
</feature>
<dbReference type="Proteomes" id="UP001231518">
    <property type="component" value="Chromosome 27"/>
</dbReference>
<feature type="region of interest" description="Disordered" evidence="6">
    <location>
        <begin position="3573"/>
        <end position="3592"/>
    </location>
</feature>
<dbReference type="PROSITE" id="PS50026">
    <property type="entry name" value="EGF_3"/>
    <property type="match status" value="2"/>
</dbReference>
<feature type="compositionally biased region" description="Basic and acidic residues" evidence="6">
    <location>
        <begin position="2536"/>
        <end position="2548"/>
    </location>
</feature>
<dbReference type="SUPFAM" id="SSF82671">
    <property type="entry name" value="SEA domain"/>
    <property type="match status" value="1"/>
</dbReference>
<feature type="compositionally biased region" description="Polar residues" evidence="6">
    <location>
        <begin position="3420"/>
        <end position="3432"/>
    </location>
</feature>
<feature type="compositionally biased region" description="Low complexity" evidence="6">
    <location>
        <begin position="1871"/>
        <end position="1884"/>
    </location>
</feature>
<feature type="region of interest" description="Disordered" evidence="6">
    <location>
        <begin position="1367"/>
        <end position="1446"/>
    </location>
</feature>
<feature type="disulfide bond" evidence="5">
    <location>
        <begin position="4985"/>
        <end position="4994"/>
    </location>
</feature>
<feature type="compositionally biased region" description="Basic and acidic residues" evidence="6">
    <location>
        <begin position="1803"/>
        <end position="1814"/>
    </location>
</feature>
<feature type="compositionally biased region" description="Acidic residues" evidence="6">
    <location>
        <begin position="3860"/>
        <end position="3881"/>
    </location>
</feature>
<keyword evidence="12" id="KW-1185">Reference proteome</keyword>
<evidence type="ECO:0000313" key="11">
    <source>
        <dbReference type="EMBL" id="KAJ8705245.1"/>
    </source>
</evidence>
<dbReference type="SMART" id="SM00179">
    <property type="entry name" value="EGF_CA"/>
    <property type="match status" value="1"/>
</dbReference>
<dbReference type="EMBL" id="JARGEI010000030">
    <property type="protein sequence ID" value="KAJ8705245.1"/>
    <property type="molecule type" value="Genomic_DNA"/>
</dbReference>
<sequence>MLQPRLYCEGNNRMPFRSFVLLVALLLSSTLVTCQDLNQDEQIESSRIKREGVPENRDLTVLLVNQKRNDYNTKIGRYHSVKPLIGLLTSTARTFIQDGVTTEYATQILGTTLDNGRIYAQLLTKSSLVLYNKPSNVEDPVIVKPTRIHSAFDGEWNVKQDLGFIDPEKFVLKNTDYLAPSSKMEIVYASKPAQDSFKFWSPSAPESQADNQIFEEPVGRRVQAVKEIPRYVQNEALNYLDGPTIDNDKKFEFVVEPSVVDNVNTYHRQSKAYEPVTEPVEEPRPKPDVLDEANVVKVKPNYDLPTFTIKNEFSPIFYYIDNVESRRPQPQVAQQTKSPKKLFGQKSEPRPKKTFTYGGFADFTTVVGDTVIIFSPNTETSRPQNPDEVNVFPSANRIDKLSTKITFLAADIPVASSTFKAHEAPAPTRSTGPAVVDENRSEKALFNDEESLKKVLYEVDDKLPDSISVQYNNGFDLNVDVIQPSESPVTTTESTQITHGLGVIPINDYNSQATEPLVTLSPSSTILEAPKESVVTERDMIEMFTNSEEESENNAAEVTEKPEEEEEEEEDEVTTEMPQDFMTTTESGHSEESSEELETTTESKFTVPETLEDTQEESQEDINEDTQEVVCTEGLETQSTMTTAYKTLTYLTTYFIPLESTETTTSIKSDVVVESNVGYLTNVVCRTNLNIEPTAVVNVDVNYSVQTRIKTPEPVTEESYRPPTEPEVVTEAPKTTPQQEQVQTTAQEEQNTETDEGNREESAEEKEPTTTTTTTTTTEKTTTTQSHVEVSVSTEQTTTTTEKATTPQPEEDENEIDVIYKTLYTTYTYFTTFFGDQTSSVASHKSVVTNIITSTIDLSKLDPSLLGAFNEDEIAPTSVGIGRPTETFAINSIIDLVKNKDVIESVEVDDIYSSQTPTPSLGDDVVASIKPDAVKTYYTTYTFFTTIYVGTDANVCSRNEVYTNYVGPDELIPTKANPLAVENTRAQFDFRNCKQVKMAQPANQEESSSMETSVSMEEDKEQSIQENKPEGTPQPSPIEVDMLFSVESNPLESESSFVTDVKSSSSKGERKFLDSNNIILDDQISSESNIEEILPSPTLLLQTSYTTFTYFTTMYIGKDSSKVKSRLETITNVVTETIMPNKEPEEESNLPITYYTTFTYWTTLYKDKSTTITSREEIVSNVITPVAQSSATISPIDTTPIDVDTPLPPKEIEAEIKPSLVSDGLEVDDGKATFYTTYTYFTTFYAGNTSQIRSSLETVTNIIDNTKLVEDNQVGRKVPLGAADQNLIQDNGEKPHITPTVVKQEIIPTKLPDASSAPPTVLLGTYIDNLFAEVKPEDKPSTPAPEGEKKILFSQVAVISGDSTVVTSDNKSLNIDTSSNNTLSSTTTTTESNVISPTPDVIESSEQDPTTEVANESEEEEDDSSNTRKKSRLTFTPKKPSTTPVIIPFASRNRPTFIPKRVPLSSGATTITRADFTPQVITATPSLKSVKSSGSYNGGRKPQTAYPGAANTGKRFPGRGNNSPNNPSANVPSASRAGGFAVRGSIQPSSRRTGFRSGSSARPASLDYINRSAAPRVRPTSSRLPPGRNIKPTASITFPPDQNDETFATQLDENATEAIDEITEPPARTTNNPLLRFRRPPVPRQPGTAITPRSTTASSRRAVTPRGRLTTTTKRSTTRLTSSPLLSLRRQRPNNALFPRRNLFRQPEPEPEEEIKEDEQKVEDSDEILEEEEFEEDNDYDSSDRKERQVAQPPPSTAPPKRNIVQIRPFAFNKRRTKRQVDYGNRKYSNFRRPGTTRTTTTRRPEPEHTEEPTTQKVRPGNRYNGRSSNVGKTTTVASPKSNGRQPFIVRGEPRTTTTASTPAYRRGKSSRPSSRTTTSATRPKAPKVPKAPRLSKNSGSRTSTSRSSGGSGRSRTRTTTSRASSRQRSSFENFSGERFNAKNILNDGRITITHQIPTEVTVPVVNGKITEYKNLLSATPSLETLLLNQVSTTIGPLGNQQLVLAAESTELAENGATKVIKYILHETPTTTVIFTPTTIRGRKTSFSHVLPSTVYNVEPVTQTIAPEINSNVPLANLLLSQLLLGNQQPAYNPLLALQGQAFPGLPQQPIVQTPVTEFKTRTTTYVTTVTDARETVLPITFKGQAILTTIVDPTTNVITATEFVTDTIVTTPTALAQAPQQLNSLLLPFLLQQQQQQQPSLNLQTANPLLGLGQADLSALGGLNNFNNLNLSPNLNQQNNLNNDIYSHSPKPNILSDLNSNEDFSEDAQDDEEDLPPPPPPAAPSRRKSRPKPAPAAHPGPPKQTSVVTLYVSGRHPGEFSTVLSTVVSEDTQTTRFCHVTKNLTKDLMTTTGPPETRRSRRFPMTDGSIPTSCDFQSGAFNTNGIVYDNTPWRPGRDMDLVEKESEEDERRLKNLATRIMSNGVEVLVKDKNPDGKQEQTKYMEVKTIQPSAATNMFMSSYPKIDKRIDSEEDESNSFDLIQPSEVSNPPCTSSCSCSNTKTEGLQTKYSNIDYSGSSTKYGIKTTYGATKIELRPTNKESTDKKTQYGPYEYESNSQLAPTDKVVEKYTEVINDYSDEKDSNSVEESELLTNEQAPAPPKTNKVSTKVPEKTKPDKPQKPNKNKFVVADLLKLGTLGIKGLTQLAPVIEKMTGGFIKRQDTVNKTTTTTIKPAVKLTAYTANKRVDNDLEAKHSNFPIYIPVDELETSESQLVFTNATLHQNLAWAAEHKQPKAHIVPPKMVHESPLVNGGIPISPGEIITANSDVIVGKPAVGGPLTLAASGIKLQNSVNPPPIDSFIAANEQYFVNEKPLGDQPHSDDSYDLRPPEPPQQKSKPNRPIPRPMQSFNLQNSAPNDKYPYRMPASIHDHLMKTEQIKNTGPILGNHGRPAFLDYIPSLAKPTTASTQLHVDYKPVNEENVEVADNSPSSSEVVNTQIRTEDGYTVTGNTESNKPFLVDIQPSRVANVLIPHGSSTALVFAGSSEPHKTGDYIDDPLPYPEPGYFGSFSIDAPQMTNVHNVAPNSNKQYTGKPNAPHPPLENYKPNQPPYKDPSHRNDLKIKWKDNKRPIDYNKIPPPTSNQETHVQVGPQITVYDPEVYKPTGANGDFDKYNQVRNKDKPKDGKDVIDKEYENFLAVPPPPQQTPQKPFFSQDGIYDKSKPYSSRPIVHTKPVQDMKVFLNIQHPVPEQLPPKVTSEIYFAAQMPNSKPTPTYTIRIPPASPNYNNFNQAPNNMQPSKANNVGPTHNSFSVVSSPNMVNKSFVPQVTEDKDNTYTVTLNTATNVASNNEAGQVIGSSVAVPVGTSTHVSQLNTDIPIGTNFAIRVEDNTTPLESYNLQGTRNPPIVFNEAGPATQVSVGDNRWNKSSTDIAESTIVGSNYYNQNSNYGDKKINYDDKNQKFASYGNQNQNYGNNQNSENKQQSYNNQQHTYGNNNLNQGTLNPNYANKNQNQGILTQNYANQNQNHGTLYQNYANKHQNKGILSPNYATNNQNQGILNQNYANKNQNQNNINQNYANNNQNQANINQNFANQNQKNQGILSINQGILNQNQGILNQNQGILNENQGIINQNNENKNQNQGNINKNYANDNKNIENQNQIHGIINQNQGNTNQNYANKNQNQQPTVTNSNDQNKQPVYDNKQQNYDNKYQNYGDKNVRNPVSPSLPPSLNSHANFPMMNDYSTPSSDTENVKPVTEYPDNVKSGDVKRPAKLIPNIPTNSHGWYSSVLKENNINNIKVEATTRKIIPLIHDYNEKNNSPQFGQKITSAGKPPTEFWSQNAPPSGFNIGKPFTKPQSTEKPFSTNPPFTTKPFNINYIPSNFGGMRQPAYDIPIRDNSDETTTTKSQHTTEKIKPVYENSEEIYDGEEEPENPGEVDGEISSESMKVPVVSSSSEVDNDSKSSTELTLLQDEVLNPPKNFQKDENSNQVLFNFNPGTQTEKPFSSSNKTTFQSNTIKPIYDTNPYNKPKPFTINTAVVLDHQLQQPHWQINQMMENATNVSYEDNIDLNIGEEMDKPSTYRPSSSSRPVYVTESDIRYKRPPSRPFSSNRFNNTHVHNESIITSTVHIQDKKPLIVEKATEKTTLPTFTLSTLELNRSSSEIIDLSPPPPTMDYNFKPSTNDEMIMGMSPPPPRTPPGIRLPTRVPLTPRPVLPIRTPPPYRTKPPRPIPPRVTTQRPVRKPINRDEVSTYRPAFDILNNMRRPTYNRDQPSSQLLPPPRDIPSRIVNPVELPAPTVSVPESPNVVFPTPISSGWLTSSGIDFSSSFSFNPTSIQFPETPEPSRIPDSAEVSSSENSYSYETESSSEGVDEVSYEKPVTEDKEVVSKESSTESTSTTTKLTSSSETNNSEPETSHEQPTTDKMKVIPLGNKNRTRKPYPVRIDEKKPTTSLFKLPKPTSIIKPTRTLSRPEILYPTRQTSIRKIVRPITRVPPIIPSSIIESSESSFEEDFIRPTEVLKENIVPTVSDLEITKPVEQESTTIPVIIPSSLPTPSIEEVPVVHPIHHAGNEVKISDEVVPTKTEFRTTVVTLTKTLSEPPKTVSSIGFVNITHTLTVTHTKTSLVSQSEGAVTQTLVLTNTQTSTIVDVVTEVHTQVQPTTIIETVTKHIPIQVEPTPVQEIVPKTKVSLDDVTMSSEEHDNLIIKDSETTDNIIQKIENENEPENDNDTFFVVMNKSQNGGPAPPLSNDVDTGEYDVTRNEQVNNNGVSQVLFGEILLAGTPYLETTNVNPNGVAYGKECQPDCKASRNERCQRIDGLMKCVCRPGFARMFPDRPCKPTYTYSVKLALGSQGSERLEFQENLADNSSKEYHALAVATHEGINRMIMQSDLRDVYHGVHITGFHPVELKTPGGDLYQGVMNDFYVQLSDNAHESRLKEVIEKYLRNNNYSLGGTEVHAASELMEKLDVSDFDECVSGSFHDCSEHAQCFNLRGTYTCSCLEGFADLSVNALYPGRICSAEPVGCERCNYHGACYSRDDRRVLCECFQWYAGSSCQINLKVVLISLVVCGALLTVVLAVCAVLACSRRARRAPRPQRSIVACIQSMPSLHQGAMPKQRQDRRALISERGESGDNSSVQNASLPYIPAKRVSSSGKKCVMSDPPAHDPPPPPAPAVMIPRARLHPHHGDSRENIARKRSLELSSEAKLISYLESGATSTNDEMRRKHSLESSYSANKDRHNKQGALVSAGFKVSTTIRPDESAMKDDRDDMSSVTKGDLEAELARFNSLRKSYSQEDLSEWTDAERRLGELTLSEARSVGGTLPASTGRAASSTRLTHQEHTMAERDLGSTFLLPHVHLYKPDLTSDVSEFDSL</sequence>
<dbReference type="Pfam" id="PF15950">
    <property type="entry name" value="DUF4758"/>
    <property type="match status" value="4"/>
</dbReference>
<feature type="compositionally biased region" description="Basic and acidic residues" evidence="6">
    <location>
        <begin position="2819"/>
        <end position="2829"/>
    </location>
</feature>
<evidence type="ECO:0000256" key="2">
    <source>
        <dbReference type="ARBA" id="ARBA00022729"/>
    </source>
</evidence>
<keyword evidence="3" id="KW-0677">Repeat</keyword>
<name>A0AAD7Y7D5_MYTSE</name>
<feature type="compositionally biased region" description="Low complexity" evidence="6">
    <location>
        <begin position="1666"/>
        <end position="1688"/>
    </location>
</feature>
<keyword evidence="2 8" id="KW-0732">Signal</keyword>
<feature type="region of interest" description="Disordered" evidence="6">
    <location>
        <begin position="2348"/>
        <end position="2369"/>
    </location>
</feature>
<keyword evidence="4 5" id="KW-1015">Disulfide bond</keyword>
<keyword evidence="7" id="KW-0472">Membrane</keyword>
<feature type="compositionally biased region" description="Low complexity" evidence="6">
    <location>
        <begin position="1549"/>
        <end position="1562"/>
    </location>
</feature>
<feature type="compositionally biased region" description="Polar residues" evidence="6">
    <location>
        <begin position="3021"/>
        <end position="3033"/>
    </location>
</feature>
<evidence type="ECO:0000256" key="7">
    <source>
        <dbReference type="SAM" id="Phobius"/>
    </source>
</evidence>